<dbReference type="GO" id="GO:0012505">
    <property type="term" value="C:endomembrane system"/>
    <property type="evidence" value="ECO:0007669"/>
    <property type="project" value="TreeGrafter"/>
</dbReference>
<feature type="region of interest" description="Disordered" evidence="2">
    <location>
        <begin position="1"/>
        <end position="39"/>
    </location>
</feature>
<dbReference type="AlphaFoldDB" id="A0A2G5HH10"/>
<accession>A0A2G5HH10</accession>
<dbReference type="OrthoDB" id="10257697at2759"/>
<dbReference type="InterPro" id="IPR001199">
    <property type="entry name" value="Cyt_B5-like_heme/steroid-bd"/>
</dbReference>
<dbReference type="Gene3D" id="3.10.120.10">
    <property type="entry name" value="Cytochrome b5-like heme/steroid binding domain"/>
    <property type="match status" value="1"/>
</dbReference>
<dbReference type="Pfam" id="PF00173">
    <property type="entry name" value="Cyt-b5"/>
    <property type="match status" value="1"/>
</dbReference>
<dbReference type="PANTHER" id="PTHR10281:SF76">
    <property type="entry name" value="CALCUTTA CUP-RELATED"/>
    <property type="match status" value="1"/>
</dbReference>
<dbReference type="EMBL" id="CP134190">
    <property type="protein sequence ID" value="WPB05648.1"/>
    <property type="molecule type" value="Genomic_DNA"/>
</dbReference>
<evidence type="ECO:0000256" key="3">
    <source>
        <dbReference type="SAM" id="Phobius"/>
    </source>
</evidence>
<feature type="compositionally biased region" description="Basic and acidic residues" evidence="2">
    <location>
        <begin position="27"/>
        <end position="39"/>
    </location>
</feature>
<dbReference type="EMBL" id="LKMD01000106">
    <property type="protein sequence ID" value="PIA91775.1"/>
    <property type="molecule type" value="Genomic_DNA"/>
</dbReference>
<feature type="domain" description="Cytochrome b5 heme-binding" evidence="4">
    <location>
        <begin position="147"/>
        <end position="232"/>
    </location>
</feature>
<dbReference type="Proteomes" id="UP001302367">
    <property type="component" value="Chromosome 7"/>
</dbReference>
<dbReference type="Proteomes" id="UP000230605">
    <property type="component" value="Chromosome 7"/>
</dbReference>
<reference evidence="5 7" key="1">
    <citation type="submission" date="2015-10" db="EMBL/GenBank/DDBJ databases">
        <title>The cercosporin biosynthetic gene cluster was horizontally transferred to several fungal lineages and shown to be expanded in Cercospora beticola based on microsynteny with recipient genomes.</title>
        <authorList>
            <person name="De Jonge R."/>
            <person name="Ebert M.K."/>
            <person name="Suttle J.C."/>
            <person name="Jurick Ii W.M."/>
            <person name="Secor G.A."/>
            <person name="Thomma B.P."/>
            <person name="Van De Peer Y."/>
            <person name="Bolton M.D."/>
        </authorList>
    </citation>
    <scope>NUCLEOTIDE SEQUENCE [LARGE SCALE GENOMIC DNA]</scope>
    <source>
        <strain evidence="5 7">09-40</strain>
    </source>
</reference>
<evidence type="ECO:0000313" key="5">
    <source>
        <dbReference type="EMBL" id="PIA91775.1"/>
    </source>
</evidence>
<name>A0A2G5HH10_CERBT</name>
<dbReference type="InterPro" id="IPR050577">
    <property type="entry name" value="MAPR/NEUFC/NENF-like"/>
</dbReference>
<feature type="compositionally biased region" description="Basic and acidic residues" evidence="2">
    <location>
        <begin position="411"/>
        <end position="446"/>
    </location>
</feature>
<feature type="compositionally biased region" description="Low complexity" evidence="2">
    <location>
        <begin position="398"/>
        <end position="410"/>
    </location>
</feature>
<organism evidence="5 7">
    <name type="scientific">Cercospora beticola</name>
    <name type="common">Sugarbeet leaf spot fungus</name>
    <dbReference type="NCBI Taxonomy" id="122368"/>
    <lineage>
        <taxon>Eukaryota</taxon>
        <taxon>Fungi</taxon>
        <taxon>Dikarya</taxon>
        <taxon>Ascomycota</taxon>
        <taxon>Pezizomycotina</taxon>
        <taxon>Dothideomycetes</taxon>
        <taxon>Dothideomycetidae</taxon>
        <taxon>Mycosphaerellales</taxon>
        <taxon>Mycosphaerellaceae</taxon>
        <taxon>Cercospora</taxon>
    </lineage>
</organism>
<dbReference type="GO" id="GO:0016020">
    <property type="term" value="C:membrane"/>
    <property type="evidence" value="ECO:0007669"/>
    <property type="project" value="TreeGrafter"/>
</dbReference>
<keyword evidence="3" id="KW-1133">Transmembrane helix</keyword>
<keyword evidence="3" id="KW-0812">Transmembrane</keyword>
<sequence length="446" mass="48880">MAPADNLRKRKTAADGNIPSKRVPAKTPEEYDNSKEKRDAQGVDLEPNIWVVAWLALSFISFLVAIFYYKIDNRNHGPVAAYINQNYPFVDRALNNYALGKKPAPLFGAAAHEHDGSEHDHSHDNFDDATPMDIPGMADGVSDLLSLTEAELKAYTGEDKSKPIYLAINGTIFDVSSSPAFYGPGGHYNHFTGKDATRAWVTECWDTDDQFTWRLEDVHLMFMPKYLDEMLTAVAEGDFSGDLGAMGAMPQEMMTNLASKAIDRFGKVRPKTIQKRREEDRKEADKKVLETLDHWYNFFWNNDKYKVVGNVIRDEEGTPKTPPKPCEEAMKKRPLKGGKLESMMGSVGSLFQGGGPAIDLSAMGGGAAAGKDGDAKKGEMPAAVREQIEKAKKEAQEKGGQAAGAAADAAESVKEKVKEGAKGAADKVKEGAEKVKQKAEDVKDEL</sequence>
<reference evidence="6 8" key="2">
    <citation type="submission" date="2023-09" db="EMBL/GenBank/DDBJ databases">
        <title>Complete-Gapless Cercospora beticola genome.</title>
        <authorList>
            <person name="Wyatt N.A."/>
            <person name="Spanner R.E."/>
            <person name="Bolton M.D."/>
        </authorList>
    </citation>
    <scope>NUCLEOTIDE SEQUENCE [LARGE SCALE GENOMIC DNA]</scope>
    <source>
        <strain evidence="6">Cb09-40</strain>
    </source>
</reference>
<feature type="region of interest" description="Disordered" evidence="2">
    <location>
        <begin position="365"/>
        <end position="446"/>
    </location>
</feature>
<dbReference type="PANTHER" id="PTHR10281">
    <property type="entry name" value="MEMBRANE-ASSOCIATED PROGESTERONE RECEPTOR COMPONENT-RELATED"/>
    <property type="match status" value="1"/>
</dbReference>
<dbReference type="InterPro" id="IPR036400">
    <property type="entry name" value="Cyt_B5-like_heme/steroid_sf"/>
</dbReference>
<evidence type="ECO:0000313" key="6">
    <source>
        <dbReference type="EMBL" id="WPB05648.1"/>
    </source>
</evidence>
<evidence type="ECO:0000256" key="1">
    <source>
        <dbReference type="ARBA" id="ARBA00038357"/>
    </source>
</evidence>
<comment type="similarity">
    <text evidence="1">Belongs to the cytochrome b5 family. MAPR subfamily.</text>
</comment>
<protein>
    <submittedName>
        <fullName evidence="5">Membrane steroid-binding protein 2</fullName>
    </submittedName>
</protein>
<evidence type="ECO:0000313" key="8">
    <source>
        <dbReference type="Proteomes" id="UP001302367"/>
    </source>
</evidence>
<proteinExistence type="inferred from homology"/>
<keyword evidence="3" id="KW-0472">Membrane</keyword>
<evidence type="ECO:0000313" key="7">
    <source>
        <dbReference type="Proteomes" id="UP000230605"/>
    </source>
</evidence>
<keyword evidence="8" id="KW-1185">Reference proteome</keyword>
<evidence type="ECO:0000259" key="4">
    <source>
        <dbReference type="SMART" id="SM01117"/>
    </source>
</evidence>
<dbReference type="SUPFAM" id="SSF55856">
    <property type="entry name" value="Cytochrome b5-like heme/steroid binding domain"/>
    <property type="match status" value="1"/>
</dbReference>
<feature type="transmembrane region" description="Helical" evidence="3">
    <location>
        <begin position="49"/>
        <end position="69"/>
    </location>
</feature>
<feature type="compositionally biased region" description="Basic and acidic residues" evidence="2">
    <location>
        <begin position="386"/>
        <end position="397"/>
    </location>
</feature>
<dbReference type="SMART" id="SM01117">
    <property type="entry name" value="Cyt-b5"/>
    <property type="match status" value="1"/>
</dbReference>
<gene>
    <name evidence="5" type="ORF">CB0940_10000</name>
    <name evidence="6" type="ORF">RHO25_010302</name>
</gene>
<evidence type="ECO:0000256" key="2">
    <source>
        <dbReference type="SAM" id="MobiDB-lite"/>
    </source>
</evidence>